<gene>
    <name evidence="2" type="ORF">PGO_091130</name>
</gene>
<proteinExistence type="predicted"/>
<protein>
    <recommendedName>
        <fullName evidence="1">RAP domain-containing protein</fullName>
    </recommendedName>
</protein>
<dbReference type="Pfam" id="PF08373">
    <property type="entry name" value="RAP"/>
    <property type="match status" value="1"/>
</dbReference>
<sequence length="642" mass="76922">MLIPYTSKMIKSWVKHNGKKLFCDICWVIDKRQCYYYIFKKNLSSISMNKVMNGNLKQQCGKNNTLNDEIANHVKNQYDIDPNSIDLNIQRNKENNLFELTNRWNTFFKCEKSLYKVINKYLKTNNMDYSLHDYLKCTPNEGVQNLKVLSHSWENVKNLRKEQCNKEEEIINILIYIMTLFHKQIRDFSIFSMLSERLICLLNMGNSKNYSEQTTDSDVINKYKFKFNCSKDTILKAFHVYNSVKVMNDELFDILFDKLNNCYTMCPTQDHQHVLINDEEILLTLITLYNQNFKNHAIIDTIIMSLKKSSQVSPAVLVNSILYLTLLSRVDIPLLDQMNSSLFYVSGGGQQDMDYHGEEKEQMNRTKKVYNTTNTDDNNICESEIDKIKFKFELSATDCIKLLYAYFVLGEDYINWFVIHKLLLQLCDNLKDEQNILLLKKEKEKGKIHEMVCIIRSFLRYKKRNVYDNLPKSVKKVLKNLCNLYTDNEKKKIRDRNFVHKLSWHLIKLRIPHVININKGGILFDVLEKNKKLVWLCFSYHHYYVKTIDLTAEKLLQMEIIKAMNYKIAKIHYYQFSRMKARRTRFEYIRMCRYYSLRDRRNYDTEFEGWSLPYINWYHKKNKNVHVSNYFYNYNPLSEMQY</sequence>
<dbReference type="GeneID" id="39747632"/>
<keyword evidence="3" id="KW-1185">Reference proteome</keyword>
<dbReference type="AlphaFoldDB" id="A0A1Y1JLI7"/>
<comment type="caution">
    <text evidence="2">The sequence shown here is derived from an EMBL/GenBank/DDBJ whole genome shotgun (WGS) entry which is preliminary data.</text>
</comment>
<evidence type="ECO:0000313" key="3">
    <source>
        <dbReference type="Proteomes" id="UP000195521"/>
    </source>
</evidence>
<name>A0A1Y1JLI7_PLAGO</name>
<dbReference type="InterPro" id="IPR013584">
    <property type="entry name" value="RAP"/>
</dbReference>
<organism evidence="2 3">
    <name type="scientific">Plasmodium gonderi</name>
    <dbReference type="NCBI Taxonomy" id="77519"/>
    <lineage>
        <taxon>Eukaryota</taxon>
        <taxon>Sar</taxon>
        <taxon>Alveolata</taxon>
        <taxon>Apicomplexa</taxon>
        <taxon>Aconoidasida</taxon>
        <taxon>Haemosporida</taxon>
        <taxon>Plasmodiidae</taxon>
        <taxon>Plasmodium</taxon>
        <taxon>Plasmodium (Plasmodium)</taxon>
    </lineage>
</organism>
<dbReference type="OrthoDB" id="443345at2759"/>
<feature type="domain" description="RAP" evidence="1">
    <location>
        <begin position="533"/>
        <end position="591"/>
    </location>
</feature>
<dbReference type="SMART" id="SM00952">
    <property type="entry name" value="RAP"/>
    <property type="match status" value="1"/>
</dbReference>
<dbReference type="EMBL" id="BDQF01000010">
    <property type="protein sequence ID" value="GAW80914.1"/>
    <property type="molecule type" value="Genomic_DNA"/>
</dbReference>
<evidence type="ECO:0000259" key="1">
    <source>
        <dbReference type="PROSITE" id="PS51286"/>
    </source>
</evidence>
<dbReference type="RefSeq" id="XP_028543503.1">
    <property type="nucleotide sequence ID" value="XM_028687702.1"/>
</dbReference>
<dbReference type="PROSITE" id="PS51286">
    <property type="entry name" value="RAP"/>
    <property type="match status" value="1"/>
</dbReference>
<accession>A0A1Y1JLI7</accession>
<evidence type="ECO:0000313" key="2">
    <source>
        <dbReference type="EMBL" id="GAW80914.1"/>
    </source>
</evidence>
<dbReference type="OMA" id="LVWLCFS"/>
<reference evidence="3" key="1">
    <citation type="submission" date="2017-04" db="EMBL/GenBank/DDBJ databases">
        <title>Plasmodium gonderi genome.</title>
        <authorList>
            <person name="Arisue N."/>
            <person name="Honma H."/>
            <person name="Kawai S."/>
            <person name="Tougan T."/>
            <person name="Tanabe K."/>
            <person name="Horii T."/>
        </authorList>
    </citation>
    <scope>NUCLEOTIDE SEQUENCE [LARGE SCALE GENOMIC DNA]</scope>
    <source>
        <strain evidence="3">ATCC 30045</strain>
    </source>
</reference>
<dbReference type="Proteomes" id="UP000195521">
    <property type="component" value="Unassembled WGS sequence"/>
</dbReference>